<feature type="compositionally biased region" description="Basic and acidic residues" evidence="1">
    <location>
        <begin position="146"/>
        <end position="163"/>
    </location>
</feature>
<organism evidence="3">
    <name type="scientific">hydrothermal vent metagenome</name>
    <dbReference type="NCBI Taxonomy" id="652676"/>
    <lineage>
        <taxon>unclassified sequences</taxon>
        <taxon>metagenomes</taxon>
        <taxon>ecological metagenomes</taxon>
    </lineage>
</organism>
<protein>
    <recommendedName>
        <fullName evidence="4">DUF4282 domain-containing protein</fullName>
    </recommendedName>
</protein>
<feature type="transmembrane region" description="Helical" evidence="2">
    <location>
        <begin position="21"/>
        <end position="45"/>
    </location>
</feature>
<dbReference type="AlphaFoldDB" id="A0A3B0T793"/>
<dbReference type="EMBL" id="UOEO01000001">
    <property type="protein sequence ID" value="VAW13888.1"/>
    <property type="molecule type" value="Genomic_DNA"/>
</dbReference>
<dbReference type="InterPro" id="IPR025557">
    <property type="entry name" value="DUF4282"/>
</dbReference>
<feature type="transmembrane region" description="Helical" evidence="2">
    <location>
        <begin position="57"/>
        <end position="78"/>
    </location>
</feature>
<dbReference type="Pfam" id="PF14110">
    <property type="entry name" value="DUF4282"/>
    <property type="match status" value="1"/>
</dbReference>
<feature type="region of interest" description="Disordered" evidence="1">
    <location>
        <begin position="123"/>
        <end position="172"/>
    </location>
</feature>
<gene>
    <name evidence="3" type="ORF">MNBD_ALPHA12-1087</name>
</gene>
<evidence type="ECO:0000256" key="2">
    <source>
        <dbReference type="SAM" id="Phobius"/>
    </source>
</evidence>
<keyword evidence="2" id="KW-0812">Transmembrane</keyword>
<evidence type="ECO:0000256" key="1">
    <source>
        <dbReference type="SAM" id="MobiDB-lite"/>
    </source>
</evidence>
<name>A0A3B0T793_9ZZZZ</name>
<evidence type="ECO:0000313" key="3">
    <source>
        <dbReference type="EMBL" id="VAW13888.1"/>
    </source>
</evidence>
<feature type="compositionally biased region" description="Low complexity" evidence="1">
    <location>
        <begin position="129"/>
        <end position="145"/>
    </location>
</feature>
<keyword evidence="2" id="KW-0472">Membrane</keyword>
<keyword evidence="2" id="KW-1133">Transmembrane helix</keyword>
<evidence type="ECO:0008006" key="4">
    <source>
        <dbReference type="Google" id="ProtNLM"/>
    </source>
</evidence>
<sequence>MLDDLKKLAASSELFSLERIISMRLFTLAYLLGLATIVILAMNHLFFSFSFGFGNGLWGLLEIAVIAPLALLGLRIACEAAILFFKNNHQTIELVNQQQRLTDMPDLIVDVGEAIDDLANQVTAAPTNPTQKKPAAKPVTTTKTANNERKTPRTRKAVRDSAKRKPASPGKP</sequence>
<accession>A0A3B0T793</accession>
<proteinExistence type="predicted"/>
<reference evidence="3" key="1">
    <citation type="submission" date="2018-06" db="EMBL/GenBank/DDBJ databases">
        <authorList>
            <person name="Zhirakovskaya E."/>
        </authorList>
    </citation>
    <scope>NUCLEOTIDE SEQUENCE</scope>
</reference>